<dbReference type="AlphaFoldDB" id="A0AAU9L8Y5"/>
<protein>
    <submittedName>
        <fullName evidence="1">Uncharacterized protein</fullName>
    </submittedName>
</protein>
<comment type="caution">
    <text evidence="1">The sequence shown here is derived from an EMBL/GenBank/DDBJ whole genome shotgun (WGS) entry which is preliminary data.</text>
</comment>
<gene>
    <name evidence="1" type="ORF">PBS003_LOCUS4311</name>
</gene>
<dbReference type="EMBL" id="CAKKTJ010000178">
    <property type="protein sequence ID" value="CAH0477568.1"/>
    <property type="molecule type" value="Genomic_DNA"/>
</dbReference>
<organism evidence="1 2">
    <name type="scientific">Peronospora belbahrii</name>
    <dbReference type="NCBI Taxonomy" id="622444"/>
    <lineage>
        <taxon>Eukaryota</taxon>
        <taxon>Sar</taxon>
        <taxon>Stramenopiles</taxon>
        <taxon>Oomycota</taxon>
        <taxon>Peronosporomycetes</taxon>
        <taxon>Peronosporales</taxon>
        <taxon>Peronosporaceae</taxon>
        <taxon>Peronospora</taxon>
    </lineage>
</organism>
<dbReference type="Proteomes" id="UP001160483">
    <property type="component" value="Unassembled WGS sequence"/>
</dbReference>
<proteinExistence type="predicted"/>
<name>A0AAU9L8Y5_9STRA</name>
<accession>A0AAU9L8Y5</accession>
<evidence type="ECO:0000313" key="2">
    <source>
        <dbReference type="Proteomes" id="UP001160483"/>
    </source>
</evidence>
<evidence type="ECO:0000313" key="1">
    <source>
        <dbReference type="EMBL" id="CAH0477568.1"/>
    </source>
</evidence>
<sequence>MRWSVADVKFSRRETSSASPRREPSLRVMRQSSFLARVVPMGSAIGLRCMMVRSVLDGFIWSDGLAKTAGASVSITVAISALWQTKSASSA</sequence>
<reference evidence="1" key="1">
    <citation type="submission" date="2021-11" db="EMBL/GenBank/DDBJ databases">
        <authorList>
            <person name="Islam A."/>
            <person name="Islam S."/>
            <person name="Flora M.S."/>
            <person name="Rahman M."/>
            <person name="Ziaur R.M."/>
            <person name="Epstein J.H."/>
            <person name="Hassan M."/>
            <person name="Klassen M."/>
            <person name="Woodard K."/>
            <person name="Webb A."/>
            <person name="Webby R.J."/>
            <person name="El Zowalaty M.E."/>
        </authorList>
    </citation>
    <scope>NUCLEOTIDE SEQUENCE</scope>
    <source>
        <strain evidence="1">Pbs3</strain>
    </source>
</reference>